<dbReference type="GeneID" id="15957261"/>
<evidence type="ECO:0000313" key="1">
    <source>
        <dbReference type="EMBL" id="AGN89481.1"/>
    </source>
</evidence>
<protein>
    <submittedName>
        <fullName evidence="1">Uncharacterized protein</fullName>
    </submittedName>
</protein>
<proteinExistence type="predicted"/>
<keyword evidence="2" id="KW-1185">Reference proteome</keyword>
<evidence type="ECO:0000313" key="2">
    <source>
        <dbReference type="Proteomes" id="UP000014420"/>
    </source>
</evidence>
<dbReference type="RefSeq" id="YP_008130328.1">
    <property type="nucleotide sequence ID" value="NC_021563.1"/>
</dbReference>
<dbReference type="KEGG" id="vg:15957261"/>
<name>R9VX67_9CAUD</name>
<gene>
    <name evidence="1" type="ORF">Eta_0035</name>
</gene>
<dbReference type="Proteomes" id="UP000014420">
    <property type="component" value="Segment"/>
</dbReference>
<organism evidence="1 2">
    <name type="scientific">Serratia phage Eta</name>
    <dbReference type="NCBI Taxonomy" id="1282995"/>
    <lineage>
        <taxon>Viruses</taxon>
        <taxon>Duplodnaviria</taxon>
        <taxon>Heunggongvirae</taxon>
        <taxon>Uroviricota</taxon>
        <taxon>Caudoviricetes</taxon>
        <taxon>Sarkviridae</taxon>
        <taxon>Seretavirus</taxon>
        <taxon>Seretavirus eta</taxon>
    </lineage>
</organism>
<sequence>MFKKGQLLSNPATGAYVEVLAWPWVRLVRPGRLNGYRAGVEFHASNNFTLIGNNYKAKG</sequence>
<reference evidence="1 2" key="1">
    <citation type="journal article" date="2014" name="Virol. J.">
        <title>The genome and proteome of Serratia bacteriophage ? which forms unstable lysogens.</title>
        <authorList>
            <person name="Denyes J.M."/>
            <person name="Krell P.J."/>
            <person name="Manderville R.A."/>
            <person name="Ackermann H.W."/>
            <person name="She Y.M."/>
            <person name="Kropinski A.M."/>
        </authorList>
    </citation>
    <scope>NUCLEOTIDE SEQUENCE [LARGE SCALE GENOMIC DNA]</scope>
</reference>
<accession>R9VX67</accession>
<dbReference type="EMBL" id="KC460990">
    <property type="protein sequence ID" value="AGN89481.1"/>
    <property type="molecule type" value="Genomic_DNA"/>
</dbReference>